<accession>A0A4C1VN76</accession>
<reference evidence="2 3" key="1">
    <citation type="journal article" date="2019" name="Commun. Biol.">
        <title>The bagworm genome reveals a unique fibroin gene that provides high tensile strength.</title>
        <authorList>
            <person name="Kono N."/>
            <person name="Nakamura H."/>
            <person name="Ohtoshi R."/>
            <person name="Tomita M."/>
            <person name="Numata K."/>
            <person name="Arakawa K."/>
        </authorList>
    </citation>
    <scope>NUCLEOTIDE SEQUENCE [LARGE SCALE GENOMIC DNA]</scope>
</reference>
<protein>
    <submittedName>
        <fullName evidence="2">Uncharacterized protein</fullName>
    </submittedName>
</protein>
<feature type="region of interest" description="Disordered" evidence="1">
    <location>
        <begin position="1"/>
        <end position="26"/>
    </location>
</feature>
<name>A0A4C1VN76_EUMVA</name>
<dbReference type="AlphaFoldDB" id="A0A4C1VN76"/>
<evidence type="ECO:0000256" key="1">
    <source>
        <dbReference type="SAM" id="MobiDB-lite"/>
    </source>
</evidence>
<organism evidence="2 3">
    <name type="scientific">Eumeta variegata</name>
    <name type="common">Bagworm moth</name>
    <name type="synonym">Eumeta japonica</name>
    <dbReference type="NCBI Taxonomy" id="151549"/>
    <lineage>
        <taxon>Eukaryota</taxon>
        <taxon>Metazoa</taxon>
        <taxon>Ecdysozoa</taxon>
        <taxon>Arthropoda</taxon>
        <taxon>Hexapoda</taxon>
        <taxon>Insecta</taxon>
        <taxon>Pterygota</taxon>
        <taxon>Neoptera</taxon>
        <taxon>Endopterygota</taxon>
        <taxon>Lepidoptera</taxon>
        <taxon>Glossata</taxon>
        <taxon>Ditrysia</taxon>
        <taxon>Tineoidea</taxon>
        <taxon>Psychidae</taxon>
        <taxon>Oiketicinae</taxon>
        <taxon>Eumeta</taxon>
    </lineage>
</organism>
<dbReference type="EMBL" id="BGZK01000361">
    <property type="protein sequence ID" value="GBP39215.1"/>
    <property type="molecule type" value="Genomic_DNA"/>
</dbReference>
<keyword evidence="3" id="KW-1185">Reference proteome</keyword>
<gene>
    <name evidence="2" type="ORF">EVAR_27001_1</name>
</gene>
<dbReference type="Proteomes" id="UP000299102">
    <property type="component" value="Unassembled WGS sequence"/>
</dbReference>
<sequence>MATSRRGVGAYPPRRPRSGPFNLSSGARSIKERRRLRRIEGCLGVAALANVNELIFSAQRLYFGVT</sequence>
<evidence type="ECO:0000313" key="2">
    <source>
        <dbReference type="EMBL" id="GBP39215.1"/>
    </source>
</evidence>
<comment type="caution">
    <text evidence="2">The sequence shown here is derived from an EMBL/GenBank/DDBJ whole genome shotgun (WGS) entry which is preliminary data.</text>
</comment>
<evidence type="ECO:0000313" key="3">
    <source>
        <dbReference type="Proteomes" id="UP000299102"/>
    </source>
</evidence>
<proteinExistence type="predicted"/>